<evidence type="ECO:0000256" key="1">
    <source>
        <dbReference type="ARBA" id="ARBA00003365"/>
    </source>
</evidence>
<dbReference type="GO" id="GO:0005829">
    <property type="term" value="C:cytosol"/>
    <property type="evidence" value="ECO:0007669"/>
    <property type="project" value="TreeGrafter"/>
</dbReference>
<keyword evidence="4 9" id="KW-0028">Amino-acid biosynthesis</keyword>
<comment type="subunit">
    <text evidence="3 9">Tetramer of two alpha and two beta chains.</text>
</comment>
<evidence type="ECO:0000256" key="10">
    <source>
        <dbReference type="RuleBase" id="RU003662"/>
    </source>
</evidence>
<dbReference type="NCBIfam" id="TIGR00262">
    <property type="entry name" value="trpA"/>
    <property type="match status" value="1"/>
</dbReference>
<evidence type="ECO:0000256" key="7">
    <source>
        <dbReference type="ARBA" id="ARBA00023239"/>
    </source>
</evidence>
<dbReference type="InterPro" id="IPR002028">
    <property type="entry name" value="Trp_synthase_suA"/>
</dbReference>
<evidence type="ECO:0000313" key="11">
    <source>
        <dbReference type="EMBL" id="PZP57472.1"/>
    </source>
</evidence>
<dbReference type="Gene3D" id="3.20.20.70">
    <property type="entry name" value="Aldolase class I"/>
    <property type="match status" value="1"/>
</dbReference>
<evidence type="ECO:0000256" key="6">
    <source>
        <dbReference type="ARBA" id="ARBA00023141"/>
    </source>
</evidence>
<evidence type="ECO:0000313" key="12">
    <source>
        <dbReference type="Proteomes" id="UP000249739"/>
    </source>
</evidence>
<accession>A0A2W5HPH6</accession>
<dbReference type="SUPFAM" id="SSF51366">
    <property type="entry name" value="Ribulose-phoshate binding barrel"/>
    <property type="match status" value="1"/>
</dbReference>
<evidence type="ECO:0000256" key="5">
    <source>
        <dbReference type="ARBA" id="ARBA00022822"/>
    </source>
</evidence>
<comment type="catalytic activity">
    <reaction evidence="8 9">
        <text>(1S,2R)-1-C-(indol-3-yl)glycerol 3-phosphate + L-serine = D-glyceraldehyde 3-phosphate + L-tryptophan + H2O</text>
        <dbReference type="Rhea" id="RHEA:10532"/>
        <dbReference type="ChEBI" id="CHEBI:15377"/>
        <dbReference type="ChEBI" id="CHEBI:33384"/>
        <dbReference type="ChEBI" id="CHEBI:57912"/>
        <dbReference type="ChEBI" id="CHEBI:58866"/>
        <dbReference type="ChEBI" id="CHEBI:59776"/>
        <dbReference type="EC" id="4.2.1.20"/>
    </reaction>
</comment>
<dbReference type="UniPathway" id="UPA00035">
    <property type="reaction ID" value="UER00044"/>
</dbReference>
<comment type="pathway">
    <text evidence="2 9">Amino-acid biosynthesis; L-tryptophan biosynthesis; L-tryptophan from chorismate: step 5/5.</text>
</comment>
<dbReference type="InterPro" id="IPR018204">
    <property type="entry name" value="Trp_synthase_alpha_AS"/>
</dbReference>
<evidence type="ECO:0000256" key="2">
    <source>
        <dbReference type="ARBA" id="ARBA00004733"/>
    </source>
</evidence>
<comment type="function">
    <text evidence="1 9">The alpha subunit is responsible for the aldol cleavage of indoleglycerol phosphate to indole and glyceraldehyde 3-phosphate.</text>
</comment>
<evidence type="ECO:0000256" key="3">
    <source>
        <dbReference type="ARBA" id="ARBA00011270"/>
    </source>
</evidence>
<name>A0A2W5HPH6_9BACT</name>
<dbReference type="EMBL" id="QFOT01000001">
    <property type="protein sequence ID" value="PZP57472.1"/>
    <property type="molecule type" value="Genomic_DNA"/>
</dbReference>
<keyword evidence="5 9" id="KW-0822">Tryptophan biosynthesis</keyword>
<dbReference type="Pfam" id="PF00290">
    <property type="entry name" value="Trp_syntA"/>
    <property type="match status" value="1"/>
</dbReference>
<dbReference type="EC" id="4.2.1.20" evidence="9"/>
<feature type="active site" description="Proton acceptor" evidence="9">
    <location>
        <position position="50"/>
    </location>
</feature>
<dbReference type="FunFam" id="3.20.20.70:FF:000037">
    <property type="entry name" value="Tryptophan synthase alpha chain"/>
    <property type="match status" value="1"/>
</dbReference>
<organism evidence="11 12">
    <name type="scientific">Micavibrio aeruginosavorus</name>
    <dbReference type="NCBI Taxonomy" id="349221"/>
    <lineage>
        <taxon>Bacteria</taxon>
        <taxon>Pseudomonadati</taxon>
        <taxon>Bdellovibrionota</taxon>
        <taxon>Bdellovibrionia</taxon>
        <taxon>Bdellovibrionales</taxon>
        <taxon>Pseudobdellovibrionaceae</taxon>
        <taxon>Micavibrio</taxon>
    </lineage>
</organism>
<keyword evidence="7 9" id="KW-0456">Lyase</keyword>
<comment type="caution">
    <text evidence="11">The sequence shown here is derived from an EMBL/GenBank/DDBJ whole genome shotgun (WGS) entry which is preliminary data.</text>
</comment>
<evidence type="ECO:0000256" key="9">
    <source>
        <dbReference type="HAMAP-Rule" id="MF_00131"/>
    </source>
</evidence>
<comment type="similarity">
    <text evidence="9 10">Belongs to the TrpA family.</text>
</comment>
<dbReference type="PANTHER" id="PTHR43406:SF1">
    <property type="entry name" value="TRYPTOPHAN SYNTHASE ALPHA CHAIN, CHLOROPLASTIC"/>
    <property type="match status" value="1"/>
</dbReference>
<dbReference type="GO" id="GO:0004834">
    <property type="term" value="F:tryptophan synthase activity"/>
    <property type="evidence" value="ECO:0007669"/>
    <property type="project" value="UniProtKB-UniRule"/>
</dbReference>
<dbReference type="PANTHER" id="PTHR43406">
    <property type="entry name" value="TRYPTOPHAN SYNTHASE, ALPHA CHAIN"/>
    <property type="match status" value="1"/>
</dbReference>
<dbReference type="InterPro" id="IPR011060">
    <property type="entry name" value="RibuloseP-bd_barrel"/>
</dbReference>
<dbReference type="AlphaFoldDB" id="A0A2W5HPH6"/>
<sequence>MTSRISSIFASNIAGGKKALVTYIVAGDPDLAASQEILESLPEAGADIIELGIPFTDPMADGPVIQDAALRALANGMTIAKLFQMVRDFRIKNDTTPIVLMGYFNSVFAYGAEKFALDAKSAGVDGLLIVDLPSEEEDELVIPCKEHGLDFIRLATPTTDVKRLPSVLKNASGFLYYVAVAGITGTTSASADNLKPALDEIRKHTKLPICVGFGIKTPEDAKAMAEIADGVVVGSALVDLISKKADHSAFIKSLKSSIM</sequence>
<dbReference type="CDD" id="cd04724">
    <property type="entry name" value="Tryptophan_synthase_alpha"/>
    <property type="match status" value="1"/>
</dbReference>
<gene>
    <name evidence="9" type="primary">trpA</name>
    <name evidence="11" type="ORF">DI586_00105</name>
</gene>
<evidence type="ECO:0000256" key="8">
    <source>
        <dbReference type="ARBA" id="ARBA00049047"/>
    </source>
</evidence>
<dbReference type="PROSITE" id="PS00167">
    <property type="entry name" value="TRP_SYNTHASE_ALPHA"/>
    <property type="match status" value="1"/>
</dbReference>
<proteinExistence type="inferred from homology"/>
<reference evidence="11 12" key="1">
    <citation type="submission" date="2017-08" db="EMBL/GenBank/DDBJ databases">
        <title>Infants hospitalized years apart are colonized by the same room-sourced microbial strains.</title>
        <authorList>
            <person name="Brooks B."/>
            <person name="Olm M.R."/>
            <person name="Firek B.A."/>
            <person name="Baker R."/>
            <person name="Thomas B.C."/>
            <person name="Morowitz M.J."/>
            <person name="Banfield J.F."/>
        </authorList>
    </citation>
    <scope>NUCLEOTIDE SEQUENCE [LARGE SCALE GENOMIC DNA]</scope>
    <source>
        <strain evidence="11">S2_006_000_R2_64</strain>
    </source>
</reference>
<evidence type="ECO:0000256" key="4">
    <source>
        <dbReference type="ARBA" id="ARBA00022605"/>
    </source>
</evidence>
<keyword evidence="6 9" id="KW-0057">Aromatic amino acid biosynthesis</keyword>
<feature type="active site" description="Proton acceptor" evidence="9">
    <location>
        <position position="61"/>
    </location>
</feature>
<dbReference type="HAMAP" id="MF_00131">
    <property type="entry name" value="Trp_synth_alpha"/>
    <property type="match status" value="1"/>
</dbReference>
<protein>
    <recommendedName>
        <fullName evidence="9">Tryptophan synthase alpha chain</fullName>
        <ecNumber evidence="9">4.2.1.20</ecNumber>
    </recommendedName>
</protein>
<dbReference type="InterPro" id="IPR013785">
    <property type="entry name" value="Aldolase_TIM"/>
</dbReference>
<dbReference type="Proteomes" id="UP000249739">
    <property type="component" value="Unassembled WGS sequence"/>
</dbReference>